<dbReference type="InterPro" id="IPR006571">
    <property type="entry name" value="TLDc_dom"/>
</dbReference>
<sequence length="212" mass="23201">MCLSALYANAGAAKSSQAQLIVCRDDHGHVAGAFLDEPIRNVGNYFGTGECFVFTVAGKSGPAAAEADVLPDPDMAIYRWVGPTESIPASALASTRGDLISEPRPFVNDMFVYTTHEVLGFGSGGGGFALRLDEAIERAEEECIRKDDSSAARQIRRENLPELYTSAMEFVRSVLERRRIGPIHGRVLKHTALAYYPQLVLRSRTRTRGPRE</sequence>
<dbReference type="GO" id="GO:0005739">
    <property type="term" value="C:mitochondrion"/>
    <property type="evidence" value="ECO:0007669"/>
    <property type="project" value="UniProtKB-SubCell"/>
</dbReference>
<accession>F0Y6Z7</accession>
<evidence type="ECO:0000256" key="2">
    <source>
        <dbReference type="ARBA" id="ARBA00009540"/>
    </source>
</evidence>
<gene>
    <name evidence="6" type="ORF">AURANDRAFT_71419</name>
</gene>
<organism evidence="7">
    <name type="scientific">Aureococcus anophagefferens</name>
    <name type="common">Harmful bloom alga</name>
    <dbReference type="NCBI Taxonomy" id="44056"/>
    <lineage>
        <taxon>Eukaryota</taxon>
        <taxon>Sar</taxon>
        <taxon>Stramenopiles</taxon>
        <taxon>Ochrophyta</taxon>
        <taxon>Pelagophyceae</taxon>
        <taxon>Pelagomonadales</taxon>
        <taxon>Pelagomonadaceae</taxon>
        <taxon>Aureococcus</taxon>
    </lineage>
</organism>
<dbReference type="PANTHER" id="PTHR23354">
    <property type="entry name" value="NUCLEOLAR PROTEIN 7/ESTROGEN RECEPTOR COACTIVATOR-RELATED"/>
    <property type="match status" value="1"/>
</dbReference>
<keyword evidence="7" id="KW-1185">Reference proteome</keyword>
<evidence type="ECO:0000313" key="7">
    <source>
        <dbReference type="Proteomes" id="UP000002729"/>
    </source>
</evidence>
<keyword evidence="3" id="KW-0496">Mitochondrion</keyword>
<proteinExistence type="inferred from homology"/>
<evidence type="ECO:0000256" key="3">
    <source>
        <dbReference type="ARBA" id="ARBA00023128"/>
    </source>
</evidence>
<dbReference type="RefSeq" id="XP_009036019.1">
    <property type="nucleotide sequence ID" value="XM_009037771.1"/>
</dbReference>
<comment type="similarity">
    <text evidence="2">Belongs to the OXR1 family.</text>
</comment>
<dbReference type="OrthoDB" id="26679at2759"/>
<protein>
    <recommendedName>
        <fullName evidence="4">Oxidation resistance protein 1</fullName>
    </recommendedName>
</protein>
<evidence type="ECO:0000313" key="6">
    <source>
        <dbReference type="EMBL" id="EGB08882.1"/>
    </source>
</evidence>
<name>F0Y6Z7_AURAN</name>
<dbReference type="AlphaFoldDB" id="F0Y6Z7"/>
<dbReference type="PROSITE" id="PS51886">
    <property type="entry name" value="TLDC"/>
    <property type="match status" value="1"/>
</dbReference>
<dbReference type="Pfam" id="PF07534">
    <property type="entry name" value="TLD"/>
    <property type="match status" value="1"/>
</dbReference>
<evidence type="ECO:0000256" key="1">
    <source>
        <dbReference type="ARBA" id="ARBA00004173"/>
    </source>
</evidence>
<reference evidence="6 7" key="1">
    <citation type="journal article" date="2011" name="Proc. Natl. Acad. Sci. U.S.A.">
        <title>Niche of harmful alga Aureococcus anophagefferens revealed through ecogenomics.</title>
        <authorList>
            <person name="Gobler C.J."/>
            <person name="Berry D.L."/>
            <person name="Dyhrman S.T."/>
            <person name="Wilhelm S.W."/>
            <person name="Salamov A."/>
            <person name="Lobanov A.V."/>
            <person name="Zhang Y."/>
            <person name="Collier J.L."/>
            <person name="Wurch L.L."/>
            <person name="Kustka A.B."/>
            <person name="Dill B.D."/>
            <person name="Shah M."/>
            <person name="VerBerkmoes N.C."/>
            <person name="Kuo A."/>
            <person name="Terry A."/>
            <person name="Pangilinan J."/>
            <person name="Lindquist E.A."/>
            <person name="Lucas S."/>
            <person name="Paulsen I.T."/>
            <person name="Hattenrath-Lehmann T.K."/>
            <person name="Talmage S.C."/>
            <person name="Walker E.A."/>
            <person name="Koch F."/>
            <person name="Burson A.M."/>
            <person name="Marcoval M.A."/>
            <person name="Tang Y.Z."/>
            <person name="Lecleir G.R."/>
            <person name="Coyne K.J."/>
            <person name="Berg G.M."/>
            <person name="Bertrand E.M."/>
            <person name="Saito M.A."/>
            <person name="Gladyshev V.N."/>
            <person name="Grigoriev I.V."/>
        </authorList>
    </citation>
    <scope>NUCLEOTIDE SEQUENCE [LARGE SCALE GENOMIC DNA]</scope>
    <source>
        <strain evidence="7">CCMP 1984</strain>
    </source>
</reference>
<dbReference type="EMBL" id="GL833126">
    <property type="protein sequence ID" value="EGB08882.1"/>
    <property type="molecule type" value="Genomic_DNA"/>
</dbReference>
<comment type="subcellular location">
    <subcellularLocation>
        <location evidence="1">Mitochondrion</location>
    </subcellularLocation>
</comment>
<evidence type="ECO:0000259" key="5">
    <source>
        <dbReference type="PROSITE" id="PS51886"/>
    </source>
</evidence>
<dbReference type="InParanoid" id="F0Y6Z7"/>
<dbReference type="PANTHER" id="PTHR23354:SF62">
    <property type="entry name" value="MUSTARD, ISOFORM V"/>
    <property type="match status" value="1"/>
</dbReference>
<evidence type="ECO:0000256" key="4">
    <source>
        <dbReference type="ARBA" id="ARBA00040604"/>
    </source>
</evidence>
<dbReference type="GeneID" id="20228213"/>
<feature type="domain" description="TLDc" evidence="5">
    <location>
        <begin position="1"/>
        <end position="181"/>
    </location>
</feature>
<dbReference type="KEGG" id="aaf:AURANDRAFT_71419"/>
<dbReference type="Proteomes" id="UP000002729">
    <property type="component" value="Unassembled WGS sequence"/>
</dbReference>